<keyword evidence="2" id="KW-0687">Ribonucleoprotein</keyword>
<evidence type="ECO:0000313" key="3">
    <source>
        <dbReference type="Proteomes" id="UP000295711"/>
    </source>
</evidence>
<feature type="domain" description="Ribosomal protein eL8/eL30/eS12/Gadd45" evidence="1">
    <location>
        <begin position="5"/>
        <end position="87"/>
    </location>
</feature>
<dbReference type="Proteomes" id="UP000295711">
    <property type="component" value="Unassembled WGS sequence"/>
</dbReference>
<comment type="caution">
    <text evidence="2">The sequence shown here is derived from an EMBL/GenBank/DDBJ whole genome shotgun (WGS) entry which is preliminary data.</text>
</comment>
<dbReference type="GO" id="GO:0005840">
    <property type="term" value="C:ribosome"/>
    <property type="evidence" value="ECO:0007669"/>
    <property type="project" value="UniProtKB-KW"/>
</dbReference>
<dbReference type="InterPro" id="IPR004038">
    <property type="entry name" value="Ribosomal_eL8/eL30/eS12/Gad45"/>
</dbReference>
<dbReference type="EMBL" id="SLXA01000009">
    <property type="protein sequence ID" value="TCO84181.1"/>
    <property type="molecule type" value="Genomic_DNA"/>
</dbReference>
<organism evidence="2 3">
    <name type="scientific">Frisingicoccus caecimuris</name>
    <dbReference type="NCBI Taxonomy" id="1796636"/>
    <lineage>
        <taxon>Bacteria</taxon>
        <taxon>Bacillati</taxon>
        <taxon>Bacillota</taxon>
        <taxon>Clostridia</taxon>
        <taxon>Lachnospirales</taxon>
        <taxon>Lachnospiraceae</taxon>
        <taxon>Frisingicoccus</taxon>
    </lineage>
</organism>
<evidence type="ECO:0000313" key="2">
    <source>
        <dbReference type="EMBL" id="TCO84181.1"/>
    </source>
</evidence>
<dbReference type="InterPro" id="IPR029064">
    <property type="entry name" value="Ribosomal_eL30-like_sf"/>
</dbReference>
<protein>
    <submittedName>
        <fullName evidence="2">Ribosomal protein L7Ae-like RNA K-turn-binding protein</fullName>
    </submittedName>
</protein>
<gene>
    <name evidence="2" type="ORF">EV212_10974</name>
</gene>
<dbReference type="OrthoDB" id="9794863at2"/>
<dbReference type="Pfam" id="PF01248">
    <property type="entry name" value="Ribosomal_L7Ae"/>
    <property type="match status" value="1"/>
</dbReference>
<accession>A0A4R2LH47</accession>
<name>A0A4R2LH47_9FIRM</name>
<proteinExistence type="predicted"/>
<dbReference type="AlphaFoldDB" id="A0A4R2LH47"/>
<keyword evidence="3" id="KW-1185">Reference proteome</keyword>
<dbReference type="Gene3D" id="3.30.1330.30">
    <property type="match status" value="1"/>
</dbReference>
<sequence length="104" mass="11394">MTKDKVLSYLGLAARARKVQSGEFSTEKSVKSGKAALVIVAADASDNTKKKFTNMCTFYKVPMYIYGTKETLGASIGRELRASLALEDTGFCNAIKKQIDSERM</sequence>
<keyword evidence="2" id="KW-0689">Ribosomal protein</keyword>
<reference evidence="2 3" key="1">
    <citation type="submission" date="2019-03" db="EMBL/GenBank/DDBJ databases">
        <title>Genomic Encyclopedia of Type Strains, Phase IV (KMG-IV): sequencing the most valuable type-strain genomes for metagenomic binning, comparative biology and taxonomic classification.</title>
        <authorList>
            <person name="Goeker M."/>
        </authorList>
    </citation>
    <scope>NUCLEOTIDE SEQUENCE [LARGE SCALE GENOMIC DNA]</scope>
    <source>
        <strain evidence="2 3">DSM 28559</strain>
    </source>
</reference>
<dbReference type="SUPFAM" id="SSF55315">
    <property type="entry name" value="L30e-like"/>
    <property type="match status" value="1"/>
</dbReference>
<evidence type="ECO:0000259" key="1">
    <source>
        <dbReference type="Pfam" id="PF01248"/>
    </source>
</evidence>